<evidence type="ECO:0000313" key="2">
    <source>
        <dbReference type="Proteomes" id="UP000250140"/>
    </source>
</evidence>
<dbReference type="AlphaFoldDB" id="A0A8E2JY49"/>
<name>A0A8E2JY49_9PEZI</name>
<reference evidence="1 2" key="1">
    <citation type="journal article" date="2016" name="Nat. Commun.">
        <title>Ectomycorrhizal ecology is imprinted in the genome of the dominant symbiotic fungus Cenococcum geophilum.</title>
        <authorList>
            <consortium name="DOE Joint Genome Institute"/>
            <person name="Peter M."/>
            <person name="Kohler A."/>
            <person name="Ohm R.A."/>
            <person name="Kuo A."/>
            <person name="Krutzmann J."/>
            <person name="Morin E."/>
            <person name="Arend M."/>
            <person name="Barry K.W."/>
            <person name="Binder M."/>
            <person name="Choi C."/>
            <person name="Clum A."/>
            <person name="Copeland A."/>
            <person name="Grisel N."/>
            <person name="Haridas S."/>
            <person name="Kipfer T."/>
            <person name="LaButti K."/>
            <person name="Lindquist E."/>
            <person name="Lipzen A."/>
            <person name="Maire R."/>
            <person name="Meier B."/>
            <person name="Mihaltcheva S."/>
            <person name="Molinier V."/>
            <person name="Murat C."/>
            <person name="Poggeler S."/>
            <person name="Quandt C.A."/>
            <person name="Sperisen C."/>
            <person name="Tritt A."/>
            <person name="Tisserant E."/>
            <person name="Crous P.W."/>
            <person name="Henrissat B."/>
            <person name="Nehls U."/>
            <person name="Egli S."/>
            <person name="Spatafora J.W."/>
            <person name="Grigoriev I.V."/>
            <person name="Martin F.M."/>
        </authorList>
    </citation>
    <scope>NUCLEOTIDE SEQUENCE [LARGE SCALE GENOMIC DNA]</scope>
    <source>
        <strain evidence="1 2">CBS 207.34</strain>
    </source>
</reference>
<gene>
    <name evidence="1" type="ORF">AOQ84DRAFT_110334</name>
</gene>
<evidence type="ECO:0000313" key="1">
    <source>
        <dbReference type="EMBL" id="OCL13427.1"/>
    </source>
</evidence>
<proteinExistence type="predicted"/>
<protein>
    <submittedName>
        <fullName evidence="1">Uncharacterized protein</fullName>
    </submittedName>
</protein>
<dbReference type="Proteomes" id="UP000250140">
    <property type="component" value="Unassembled WGS sequence"/>
</dbReference>
<organism evidence="1 2">
    <name type="scientific">Glonium stellatum</name>
    <dbReference type="NCBI Taxonomy" id="574774"/>
    <lineage>
        <taxon>Eukaryota</taxon>
        <taxon>Fungi</taxon>
        <taxon>Dikarya</taxon>
        <taxon>Ascomycota</taxon>
        <taxon>Pezizomycotina</taxon>
        <taxon>Dothideomycetes</taxon>
        <taxon>Pleosporomycetidae</taxon>
        <taxon>Gloniales</taxon>
        <taxon>Gloniaceae</taxon>
        <taxon>Glonium</taxon>
    </lineage>
</organism>
<accession>A0A8E2JY49</accession>
<sequence length="120" mass="14150">MKRTLRRRRMDLIFISTLLNRVGLIYRFLGPDSSRMQQKKKANVQPWRIRRAFPRANRNFFSRKSLLQTFLHRYIYPGKLTCLLLTFPHLGGTTNPSIPISISKTLLRAYPFPISSLHPH</sequence>
<dbReference type="EMBL" id="KV748724">
    <property type="protein sequence ID" value="OCL13427.1"/>
    <property type="molecule type" value="Genomic_DNA"/>
</dbReference>
<keyword evidence="2" id="KW-1185">Reference proteome</keyword>